<sequence>MPKTKPGQSRKGKNKAQRESPSPLSPEVKEALIARITESVIQSMNRNEPVEELPEQEDHADENGEQEGVEMEENEWQVDLPATNSISTPIAAMWTTAFLRFMAIYSESTAYLAKHAEIVRDLASTQSSNNAWLTYDQQVRMDRQIRGVPRHSLNMELYIMATRPQQGSPQGSRPFRPFENRQGNSSNRQEGSSTDETLPKGVCWNYNKDGFCRIKVCKFAHRCGGCKGNHPIIRCAKRAAPSKQQPHSTPKSDPRNK</sequence>
<evidence type="ECO:0008006" key="4">
    <source>
        <dbReference type="Google" id="ProtNLM"/>
    </source>
</evidence>
<dbReference type="Proteomes" id="UP000507470">
    <property type="component" value="Unassembled WGS sequence"/>
</dbReference>
<dbReference type="PANTHER" id="PTHR35558:SF1">
    <property type="entry name" value="ENDONUCLEASE_EXONUCLEASE_PHOSPHATASE DOMAIN-CONTAINING PROTEIN"/>
    <property type="match status" value="1"/>
</dbReference>
<feature type="region of interest" description="Disordered" evidence="1">
    <location>
        <begin position="1"/>
        <end position="73"/>
    </location>
</feature>
<dbReference type="PANTHER" id="PTHR35558">
    <property type="entry name" value="SGNH_HYDRO DOMAIN-CONTAINING PROTEIN"/>
    <property type="match status" value="1"/>
</dbReference>
<dbReference type="AlphaFoldDB" id="A0A6J7ZR61"/>
<reference evidence="2 3" key="1">
    <citation type="submission" date="2020-06" db="EMBL/GenBank/DDBJ databases">
        <authorList>
            <person name="Li R."/>
            <person name="Bekaert M."/>
        </authorList>
    </citation>
    <scope>NUCLEOTIDE SEQUENCE [LARGE SCALE GENOMIC DNA]</scope>
    <source>
        <strain evidence="3">wild</strain>
    </source>
</reference>
<keyword evidence="3" id="KW-1185">Reference proteome</keyword>
<evidence type="ECO:0000313" key="3">
    <source>
        <dbReference type="Proteomes" id="UP000507470"/>
    </source>
</evidence>
<feature type="compositionally biased region" description="Acidic residues" evidence="1">
    <location>
        <begin position="50"/>
        <end position="73"/>
    </location>
</feature>
<dbReference type="OrthoDB" id="6154904at2759"/>
<evidence type="ECO:0000313" key="2">
    <source>
        <dbReference type="EMBL" id="CAC5355298.1"/>
    </source>
</evidence>
<proteinExistence type="predicted"/>
<evidence type="ECO:0000256" key="1">
    <source>
        <dbReference type="SAM" id="MobiDB-lite"/>
    </source>
</evidence>
<organism evidence="2 3">
    <name type="scientific">Mytilus coruscus</name>
    <name type="common">Sea mussel</name>
    <dbReference type="NCBI Taxonomy" id="42192"/>
    <lineage>
        <taxon>Eukaryota</taxon>
        <taxon>Metazoa</taxon>
        <taxon>Spiralia</taxon>
        <taxon>Lophotrochozoa</taxon>
        <taxon>Mollusca</taxon>
        <taxon>Bivalvia</taxon>
        <taxon>Autobranchia</taxon>
        <taxon>Pteriomorphia</taxon>
        <taxon>Mytilida</taxon>
        <taxon>Mytiloidea</taxon>
        <taxon>Mytilidae</taxon>
        <taxon>Mytilinae</taxon>
        <taxon>Mytilus</taxon>
    </lineage>
</organism>
<feature type="compositionally biased region" description="Polar residues" evidence="1">
    <location>
        <begin position="181"/>
        <end position="196"/>
    </location>
</feature>
<name>A0A6J7ZR61_MYTCO</name>
<feature type="region of interest" description="Disordered" evidence="1">
    <location>
        <begin position="163"/>
        <end position="199"/>
    </location>
</feature>
<dbReference type="EMBL" id="CACVKT020000043">
    <property type="protein sequence ID" value="CAC5355298.1"/>
    <property type="molecule type" value="Genomic_DNA"/>
</dbReference>
<accession>A0A6J7ZR61</accession>
<feature type="region of interest" description="Disordered" evidence="1">
    <location>
        <begin position="237"/>
        <end position="257"/>
    </location>
</feature>
<gene>
    <name evidence="2" type="ORF">MCOR_141</name>
</gene>
<protein>
    <recommendedName>
        <fullName evidence="4">C3H1-type domain-containing protein</fullName>
    </recommendedName>
</protein>